<dbReference type="Proteomes" id="UP000789572">
    <property type="component" value="Unassembled WGS sequence"/>
</dbReference>
<sequence length="366" mass="40994">MPPEFDSSTGTYTGWFAPPTNIVFEDNQENRLSALVLNYALLGQTYDYTGYMWIEASIYYTEDSYDQSLELADSKFVNSLAMMSAHPLYEGQMYVARYSQSERYMLKENSLSAFGFPSGTIRVPYLTAELEGGPLPSSFTGYGRMAFQPQQFVVKIEIEQRSNTVLGAIGLLGGIWSIAARLYAFLLGRDTIRPWGCIQYYCCCFIRPTRSKLRKSFPVIPFQSSKASSESSSSFQSETTELRKKLDALELFIQDYIADTKYLDGLDKGEYPSRLSAWLSRFDLKKGGLNEASGGVNGNVINGISTQRMSEAPTQTVYYPTSSPIAPSSITEVYSGSSHSDSYYPQPDTYANQLLYTAPQFYTSDK</sequence>
<dbReference type="AlphaFoldDB" id="A0A9N8WNY0"/>
<reference evidence="1" key="1">
    <citation type="submission" date="2021-06" db="EMBL/GenBank/DDBJ databases">
        <authorList>
            <person name="Kallberg Y."/>
            <person name="Tangrot J."/>
            <person name="Rosling A."/>
        </authorList>
    </citation>
    <scope>NUCLEOTIDE SEQUENCE</scope>
    <source>
        <strain evidence="1">IA702</strain>
    </source>
</reference>
<name>A0A9N8WNY0_9GLOM</name>
<proteinExistence type="predicted"/>
<comment type="caution">
    <text evidence="1">The sequence shown here is derived from an EMBL/GenBank/DDBJ whole genome shotgun (WGS) entry which is preliminary data.</text>
</comment>
<dbReference type="OrthoDB" id="2444199at2759"/>
<protein>
    <submittedName>
        <fullName evidence="1">8341_t:CDS:1</fullName>
    </submittedName>
</protein>
<evidence type="ECO:0000313" key="1">
    <source>
        <dbReference type="EMBL" id="CAG8491410.1"/>
    </source>
</evidence>
<keyword evidence="2" id="KW-1185">Reference proteome</keyword>
<evidence type="ECO:0000313" key="2">
    <source>
        <dbReference type="Proteomes" id="UP000789572"/>
    </source>
</evidence>
<dbReference type="EMBL" id="CAJVPJ010000180">
    <property type="protein sequence ID" value="CAG8491410.1"/>
    <property type="molecule type" value="Genomic_DNA"/>
</dbReference>
<organism evidence="1 2">
    <name type="scientific">Paraglomus occultum</name>
    <dbReference type="NCBI Taxonomy" id="144539"/>
    <lineage>
        <taxon>Eukaryota</taxon>
        <taxon>Fungi</taxon>
        <taxon>Fungi incertae sedis</taxon>
        <taxon>Mucoromycota</taxon>
        <taxon>Glomeromycotina</taxon>
        <taxon>Glomeromycetes</taxon>
        <taxon>Paraglomerales</taxon>
        <taxon>Paraglomeraceae</taxon>
        <taxon>Paraglomus</taxon>
    </lineage>
</organism>
<accession>A0A9N8WNY0</accession>
<gene>
    <name evidence="1" type="ORF">POCULU_LOCUS2094</name>
</gene>